<dbReference type="InterPro" id="IPR016161">
    <property type="entry name" value="Ald_DH/histidinol_DH"/>
</dbReference>
<dbReference type="PIRSF" id="PIRSF000151">
    <property type="entry name" value="GPR"/>
    <property type="match status" value="1"/>
</dbReference>
<dbReference type="STRING" id="39482.ERS852491_04033"/>
<keyword evidence="5 7" id="KW-0560">Oxidoreductase</keyword>
<protein>
    <recommendedName>
        <fullName evidence="7">Gamma-glutamyl phosphate reductase</fullName>
        <shortName evidence="7">GPR</shortName>
        <ecNumber evidence="7">1.2.1.41</ecNumber>
    </recommendedName>
    <alternativeName>
        <fullName evidence="7">Glutamate-5-semialdehyde dehydrogenase</fullName>
    </alternativeName>
    <alternativeName>
        <fullName evidence="7">Glutamyl-gamma-semialdehyde dehydrogenase</fullName>
        <shortName evidence="7">GSA dehydrogenase</shortName>
    </alternativeName>
</protein>
<gene>
    <name evidence="7 10" type="primary">proA</name>
    <name evidence="10" type="ORF">ERS852491_04033</name>
</gene>
<dbReference type="NCBIfam" id="TIGR00407">
    <property type="entry name" value="proA"/>
    <property type="match status" value="1"/>
</dbReference>
<evidence type="ECO:0000256" key="6">
    <source>
        <dbReference type="ARBA" id="ARBA00049024"/>
    </source>
</evidence>
<sequence length="416" mass="45340">MGSYMETLGNRAKAASREAAALGTGEKNRGLLSVAEELCQETERLLEENEKDVKAAEENGMKSSLVDRLRLTEQRIMDMAEGLRQIAALEDPVGEVLSMKNRPNGLRIGKKRVPLGVIGIIYESRPNVTADAFGLCFKTGNAVILRGGSDAINSNKAIVHAVKEGLRKEKLPQDLILLVEDTGRETVYEMMKLHGYIDVLIPRGGAGLIASVVQNSTVPVIETGTGNCHIYVDECADLNMATDIIENAKTQRMGVCNACESLVIHDHVAAQVIPMIVSRLKMHDVEIRGDEKACGYSADIIPADEEDWGTEYLDAVISIKVVNSLDAAIRHINTYNTGHSESIITDCYDHALKFQDEIDAAAVYVNASTRFTDGFEFGFGAEIGISTQKLHARGPMGLEALTTTKYIIFGNGQIRN</sequence>
<evidence type="ECO:0000256" key="3">
    <source>
        <dbReference type="ARBA" id="ARBA00022650"/>
    </source>
</evidence>
<comment type="subcellular location">
    <subcellularLocation>
        <location evidence="7">Cytoplasm</location>
    </subcellularLocation>
</comment>
<evidence type="ECO:0000313" key="10">
    <source>
        <dbReference type="EMBL" id="CUP02261.1"/>
    </source>
</evidence>
<dbReference type="CDD" id="cd07079">
    <property type="entry name" value="ALDH_F18-19_ProA-GPR"/>
    <property type="match status" value="1"/>
</dbReference>
<dbReference type="InterPro" id="IPR015590">
    <property type="entry name" value="Aldehyde_DH_dom"/>
</dbReference>
<comment type="catalytic activity">
    <reaction evidence="6 7">
        <text>L-glutamate 5-semialdehyde + phosphate + NADP(+) = L-glutamyl 5-phosphate + NADPH + H(+)</text>
        <dbReference type="Rhea" id="RHEA:19541"/>
        <dbReference type="ChEBI" id="CHEBI:15378"/>
        <dbReference type="ChEBI" id="CHEBI:43474"/>
        <dbReference type="ChEBI" id="CHEBI:57783"/>
        <dbReference type="ChEBI" id="CHEBI:58066"/>
        <dbReference type="ChEBI" id="CHEBI:58274"/>
        <dbReference type="ChEBI" id="CHEBI:58349"/>
        <dbReference type="EC" id="1.2.1.41"/>
    </reaction>
</comment>
<dbReference type="GO" id="GO:0004350">
    <property type="term" value="F:glutamate-5-semialdehyde dehydrogenase activity"/>
    <property type="evidence" value="ECO:0007669"/>
    <property type="project" value="UniProtKB-UniRule"/>
</dbReference>
<organism evidence="10 11">
    <name type="scientific">Faecalicatena contorta</name>
    <dbReference type="NCBI Taxonomy" id="39482"/>
    <lineage>
        <taxon>Bacteria</taxon>
        <taxon>Bacillati</taxon>
        <taxon>Bacillota</taxon>
        <taxon>Clostridia</taxon>
        <taxon>Lachnospirales</taxon>
        <taxon>Lachnospiraceae</taxon>
        <taxon>Faecalicatena</taxon>
    </lineage>
</organism>
<dbReference type="HAMAP" id="MF_00412">
    <property type="entry name" value="ProA"/>
    <property type="match status" value="1"/>
</dbReference>
<feature type="domain" description="Aldehyde dehydrogenase" evidence="9">
    <location>
        <begin position="12"/>
        <end position="285"/>
    </location>
</feature>
<dbReference type="NCBIfam" id="NF001221">
    <property type="entry name" value="PRK00197.1"/>
    <property type="match status" value="1"/>
</dbReference>
<proteinExistence type="inferred from homology"/>
<evidence type="ECO:0000256" key="4">
    <source>
        <dbReference type="ARBA" id="ARBA00022857"/>
    </source>
</evidence>
<dbReference type="PANTHER" id="PTHR11063:SF8">
    <property type="entry name" value="DELTA-1-PYRROLINE-5-CARBOXYLATE SYNTHASE"/>
    <property type="match status" value="1"/>
</dbReference>
<dbReference type="PROSITE" id="PS01223">
    <property type="entry name" value="PROA"/>
    <property type="match status" value="1"/>
</dbReference>
<dbReference type="AlphaFoldDB" id="A0A174JUE8"/>
<keyword evidence="2 7" id="KW-0028">Amino-acid biosynthesis</keyword>
<keyword evidence="8" id="KW-0175">Coiled coil</keyword>
<evidence type="ECO:0000256" key="5">
    <source>
        <dbReference type="ARBA" id="ARBA00023002"/>
    </source>
</evidence>
<evidence type="ECO:0000259" key="9">
    <source>
        <dbReference type="Pfam" id="PF00171"/>
    </source>
</evidence>
<dbReference type="EMBL" id="CYZU01000050">
    <property type="protein sequence ID" value="CUP02261.1"/>
    <property type="molecule type" value="Genomic_DNA"/>
</dbReference>
<dbReference type="Pfam" id="PF00171">
    <property type="entry name" value="Aldedh"/>
    <property type="match status" value="2"/>
</dbReference>
<reference evidence="10 11" key="1">
    <citation type="submission" date="2015-09" db="EMBL/GenBank/DDBJ databases">
        <authorList>
            <consortium name="Pathogen Informatics"/>
        </authorList>
    </citation>
    <scope>NUCLEOTIDE SEQUENCE [LARGE SCALE GENOMIC DNA]</scope>
    <source>
        <strain evidence="10 11">2789STDY5834876</strain>
    </source>
</reference>
<dbReference type="GO" id="GO:0050661">
    <property type="term" value="F:NADP binding"/>
    <property type="evidence" value="ECO:0007669"/>
    <property type="project" value="InterPro"/>
</dbReference>
<dbReference type="PANTHER" id="PTHR11063">
    <property type="entry name" value="GLUTAMATE SEMIALDEHYDE DEHYDROGENASE"/>
    <property type="match status" value="1"/>
</dbReference>
<dbReference type="GO" id="GO:0005737">
    <property type="term" value="C:cytoplasm"/>
    <property type="evidence" value="ECO:0007669"/>
    <property type="project" value="UniProtKB-SubCell"/>
</dbReference>
<dbReference type="InterPro" id="IPR000965">
    <property type="entry name" value="GPR_dom"/>
</dbReference>
<name>A0A174JUE8_9FIRM</name>
<evidence type="ECO:0000256" key="8">
    <source>
        <dbReference type="SAM" id="Coils"/>
    </source>
</evidence>
<comment type="function">
    <text evidence="7">Catalyzes the NADPH-dependent reduction of L-glutamate 5-phosphate into L-glutamate 5-semialdehyde and phosphate. The product spontaneously undergoes cyclization to form 1-pyrroline-5-carboxylate.</text>
</comment>
<keyword evidence="4 7" id="KW-0521">NADP</keyword>
<feature type="domain" description="Aldehyde dehydrogenase" evidence="9">
    <location>
        <begin position="310"/>
        <end position="378"/>
    </location>
</feature>
<dbReference type="FunFam" id="3.40.309.10:FF:000006">
    <property type="entry name" value="Gamma-glutamyl phosphate reductase"/>
    <property type="match status" value="1"/>
</dbReference>
<dbReference type="RefSeq" id="WP_055154801.1">
    <property type="nucleotide sequence ID" value="NZ_CYZU01000050.1"/>
</dbReference>
<evidence type="ECO:0000256" key="7">
    <source>
        <dbReference type="HAMAP-Rule" id="MF_00412"/>
    </source>
</evidence>
<dbReference type="SUPFAM" id="SSF53720">
    <property type="entry name" value="ALDH-like"/>
    <property type="match status" value="1"/>
</dbReference>
<accession>A0A174JUE8</accession>
<dbReference type="OrthoDB" id="9809970at2"/>
<comment type="pathway">
    <text evidence="1 7">Amino-acid biosynthesis; L-proline biosynthesis; L-glutamate 5-semialdehyde from L-glutamate: step 2/2.</text>
</comment>
<keyword evidence="7" id="KW-0963">Cytoplasm</keyword>
<dbReference type="Gene3D" id="3.40.309.10">
    <property type="entry name" value="Aldehyde Dehydrogenase, Chain A, domain 2"/>
    <property type="match status" value="1"/>
</dbReference>
<dbReference type="InterPro" id="IPR016162">
    <property type="entry name" value="Ald_DH_N"/>
</dbReference>
<dbReference type="GO" id="GO:0055129">
    <property type="term" value="P:L-proline biosynthetic process"/>
    <property type="evidence" value="ECO:0007669"/>
    <property type="project" value="UniProtKB-UniRule"/>
</dbReference>
<dbReference type="Gene3D" id="3.40.605.10">
    <property type="entry name" value="Aldehyde Dehydrogenase, Chain A, domain 1"/>
    <property type="match status" value="1"/>
</dbReference>
<evidence type="ECO:0000256" key="2">
    <source>
        <dbReference type="ARBA" id="ARBA00022605"/>
    </source>
</evidence>
<keyword evidence="3 7" id="KW-0641">Proline biosynthesis</keyword>
<dbReference type="InterPro" id="IPR016163">
    <property type="entry name" value="Ald_DH_C"/>
</dbReference>
<evidence type="ECO:0000313" key="11">
    <source>
        <dbReference type="Proteomes" id="UP000095544"/>
    </source>
</evidence>
<feature type="coiled-coil region" evidence="8">
    <location>
        <begin position="32"/>
        <end position="59"/>
    </location>
</feature>
<evidence type="ECO:0000256" key="1">
    <source>
        <dbReference type="ARBA" id="ARBA00004985"/>
    </source>
</evidence>
<comment type="similarity">
    <text evidence="7">Belongs to the gamma-glutamyl phosphate reductase family.</text>
</comment>
<dbReference type="UniPathway" id="UPA00098">
    <property type="reaction ID" value="UER00360"/>
</dbReference>
<dbReference type="InterPro" id="IPR020593">
    <property type="entry name" value="G-glutamylP_reductase_CS"/>
</dbReference>
<dbReference type="InterPro" id="IPR012134">
    <property type="entry name" value="Glu-5-SA_DH"/>
</dbReference>
<dbReference type="Proteomes" id="UP000095544">
    <property type="component" value="Unassembled WGS sequence"/>
</dbReference>
<dbReference type="EC" id="1.2.1.41" evidence="7"/>